<evidence type="ECO:0000313" key="2">
    <source>
        <dbReference type="EMBL" id="ROT98989.1"/>
    </source>
</evidence>
<proteinExistence type="predicted"/>
<sequence length="81" mass="8972">MTIRVEHELHDRRRGRNTGVGLILVGVVGIVFALTVVKVLNLEEIAQFERFDHVARPQIDPAVQDAMRAAAEARAAEEAVE</sequence>
<comment type="caution">
    <text evidence="2">The sequence shown here is derived from an EMBL/GenBank/DDBJ whole genome shotgun (WGS) entry which is preliminary data.</text>
</comment>
<organism evidence="2 3">
    <name type="scientific">Histidinibacterium lentulum</name>
    <dbReference type="NCBI Taxonomy" id="2480588"/>
    <lineage>
        <taxon>Bacteria</taxon>
        <taxon>Pseudomonadati</taxon>
        <taxon>Pseudomonadota</taxon>
        <taxon>Alphaproteobacteria</taxon>
        <taxon>Rhodobacterales</taxon>
        <taxon>Paracoccaceae</taxon>
        <taxon>Histidinibacterium</taxon>
    </lineage>
</organism>
<dbReference type="Proteomes" id="UP000268016">
    <property type="component" value="Unassembled WGS sequence"/>
</dbReference>
<evidence type="ECO:0000256" key="1">
    <source>
        <dbReference type="SAM" id="Phobius"/>
    </source>
</evidence>
<reference evidence="2 3" key="1">
    <citation type="submission" date="2018-10" db="EMBL/GenBank/DDBJ databases">
        <title>Histidinibacterium lentulum gen. nov., sp. nov., a marine bacterium from the culture broth of Picochlorum sp. 122.</title>
        <authorList>
            <person name="Wang G."/>
        </authorList>
    </citation>
    <scope>NUCLEOTIDE SEQUENCE [LARGE SCALE GENOMIC DNA]</scope>
    <source>
        <strain evidence="2 3">B17</strain>
    </source>
</reference>
<keyword evidence="1" id="KW-1133">Transmembrane helix</keyword>
<dbReference type="EMBL" id="RDRB01000008">
    <property type="protein sequence ID" value="ROT98989.1"/>
    <property type="molecule type" value="Genomic_DNA"/>
</dbReference>
<evidence type="ECO:0000313" key="3">
    <source>
        <dbReference type="Proteomes" id="UP000268016"/>
    </source>
</evidence>
<gene>
    <name evidence="2" type="ORF">EAT49_15290</name>
</gene>
<keyword evidence="1" id="KW-0472">Membrane</keyword>
<dbReference type="RefSeq" id="WP_123643170.1">
    <property type="nucleotide sequence ID" value="NZ_ML119088.1"/>
</dbReference>
<accession>A0A3N2QV18</accession>
<protein>
    <recommendedName>
        <fullName evidence="4">Cytochrome C oxidase assembly protein</fullName>
    </recommendedName>
</protein>
<feature type="transmembrane region" description="Helical" evidence="1">
    <location>
        <begin position="20"/>
        <end position="40"/>
    </location>
</feature>
<name>A0A3N2QV18_9RHOB</name>
<keyword evidence="1" id="KW-0812">Transmembrane</keyword>
<dbReference type="AlphaFoldDB" id="A0A3N2QV18"/>
<dbReference type="OrthoDB" id="7871759at2"/>
<keyword evidence="3" id="KW-1185">Reference proteome</keyword>
<evidence type="ECO:0008006" key="4">
    <source>
        <dbReference type="Google" id="ProtNLM"/>
    </source>
</evidence>